<reference evidence="1" key="1">
    <citation type="submission" date="2020-06" db="EMBL/GenBank/DDBJ databases">
        <title>Stable isotope informed genome-resolved metagenomics uncovers potential trophic interactions in rhizosphere soil.</title>
        <authorList>
            <person name="Starr E.P."/>
            <person name="Shi S."/>
            <person name="Blazewicz S.J."/>
            <person name="Koch B.J."/>
            <person name="Probst A.J."/>
            <person name="Hungate B.A."/>
            <person name="Pett-Ridge J."/>
            <person name="Firestone M.K."/>
            <person name="Banfield J.F."/>
        </authorList>
    </citation>
    <scope>NUCLEOTIDE SEQUENCE</scope>
    <source>
        <strain evidence="1">YM_69_17</strain>
    </source>
</reference>
<protein>
    <submittedName>
        <fullName evidence="1">Uncharacterized protein</fullName>
    </submittedName>
</protein>
<organism evidence="1 2">
    <name type="scientific">Inquilinus limosus</name>
    <dbReference type="NCBI Taxonomy" id="171674"/>
    <lineage>
        <taxon>Bacteria</taxon>
        <taxon>Pseudomonadati</taxon>
        <taxon>Pseudomonadota</taxon>
        <taxon>Alphaproteobacteria</taxon>
        <taxon>Rhodospirillales</taxon>
        <taxon>Rhodospirillaceae</taxon>
        <taxon>Inquilinus</taxon>
    </lineage>
</organism>
<gene>
    <name evidence="1" type="ORF">JF625_24580</name>
</gene>
<comment type="caution">
    <text evidence="1">The sequence shown here is derived from an EMBL/GenBank/DDBJ whole genome shotgun (WGS) entry which is preliminary data.</text>
</comment>
<sequence length="46" mass="4384">MSPSTSGSVGAVSPRCASAAVAWCWASTSASDSRASPPSASGAPQT</sequence>
<accession>A0A952FNF2</accession>
<dbReference type="AlphaFoldDB" id="A0A952FNF2"/>
<name>A0A952FNF2_9PROT</name>
<dbReference type="EMBL" id="JAEKLZ010000388">
    <property type="protein sequence ID" value="MBW8728307.1"/>
    <property type="molecule type" value="Genomic_DNA"/>
</dbReference>
<evidence type="ECO:0000313" key="2">
    <source>
        <dbReference type="Proteomes" id="UP000700706"/>
    </source>
</evidence>
<evidence type="ECO:0000313" key="1">
    <source>
        <dbReference type="EMBL" id="MBW8728307.1"/>
    </source>
</evidence>
<proteinExistence type="predicted"/>
<dbReference type="Proteomes" id="UP000700706">
    <property type="component" value="Unassembled WGS sequence"/>
</dbReference>